<comment type="caution">
    <text evidence="4">The sequence shown here is derived from an EMBL/GenBank/DDBJ whole genome shotgun (WGS) entry which is preliminary data.</text>
</comment>
<feature type="compositionally biased region" description="Basic and acidic residues" evidence="2">
    <location>
        <begin position="399"/>
        <end position="416"/>
    </location>
</feature>
<dbReference type="Proteomes" id="UP001054902">
    <property type="component" value="Unassembled WGS sequence"/>
</dbReference>
<feature type="compositionally biased region" description="Polar residues" evidence="2">
    <location>
        <begin position="269"/>
        <end position="282"/>
    </location>
</feature>
<feature type="domain" description="RDRP core" evidence="3">
    <location>
        <begin position="705"/>
        <end position="894"/>
    </location>
</feature>
<comment type="similarity">
    <text evidence="1">Belongs to the RdRP family.</text>
</comment>
<feature type="region of interest" description="Disordered" evidence="2">
    <location>
        <begin position="300"/>
        <end position="323"/>
    </location>
</feature>
<feature type="domain" description="RDRP core" evidence="3">
    <location>
        <begin position="923"/>
        <end position="1174"/>
    </location>
</feature>
<feature type="region of interest" description="Disordered" evidence="2">
    <location>
        <begin position="1"/>
        <end position="36"/>
    </location>
</feature>
<dbReference type="GO" id="GO:0031380">
    <property type="term" value="C:nuclear RNA-directed RNA polymerase complex"/>
    <property type="evidence" value="ECO:0007669"/>
    <property type="project" value="TreeGrafter"/>
</dbReference>
<keyword evidence="5" id="KW-1185">Reference proteome</keyword>
<evidence type="ECO:0000313" key="4">
    <source>
        <dbReference type="EMBL" id="GFH61987.1"/>
    </source>
</evidence>
<feature type="region of interest" description="Disordered" evidence="2">
    <location>
        <begin position="570"/>
        <end position="641"/>
    </location>
</feature>
<keyword evidence="1" id="KW-0548">Nucleotidyltransferase</keyword>
<dbReference type="PANTHER" id="PTHR23079">
    <property type="entry name" value="RNA-DEPENDENT RNA POLYMERASE"/>
    <property type="match status" value="1"/>
</dbReference>
<feature type="compositionally biased region" description="Polar residues" evidence="2">
    <location>
        <begin position="389"/>
        <end position="398"/>
    </location>
</feature>
<evidence type="ECO:0000259" key="3">
    <source>
        <dbReference type="Pfam" id="PF05183"/>
    </source>
</evidence>
<dbReference type="GO" id="GO:0003723">
    <property type="term" value="F:RNA binding"/>
    <property type="evidence" value="ECO:0007669"/>
    <property type="project" value="UniProtKB-KW"/>
</dbReference>
<feature type="region of interest" description="Disordered" evidence="2">
    <location>
        <begin position="389"/>
        <end position="419"/>
    </location>
</feature>
<dbReference type="GO" id="GO:0003968">
    <property type="term" value="F:RNA-directed RNA polymerase activity"/>
    <property type="evidence" value="ECO:0007669"/>
    <property type="project" value="UniProtKB-KW"/>
</dbReference>
<protein>
    <recommendedName>
        <fullName evidence="1">RNA-dependent RNA polymerase</fullName>
        <ecNumber evidence="1">2.7.7.48</ecNumber>
    </recommendedName>
</protein>
<accession>A0AAD3DDJ9</accession>
<feature type="compositionally biased region" description="Polar residues" evidence="2">
    <location>
        <begin position="584"/>
        <end position="594"/>
    </location>
</feature>
<evidence type="ECO:0000256" key="1">
    <source>
        <dbReference type="RuleBase" id="RU363098"/>
    </source>
</evidence>
<reference evidence="4 5" key="1">
    <citation type="journal article" date="2021" name="Sci. Rep.">
        <title>The genome of the diatom Chaetoceros tenuissimus carries an ancient integrated fragment of an extant virus.</title>
        <authorList>
            <person name="Hongo Y."/>
            <person name="Kimura K."/>
            <person name="Takaki Y."/>
            <person name="Yoshida Y."/>
            <person name="Baba S."/>
            <person name="Kobayashi G."/>
            <person name="Nagasaki K."/>
            <person name="Hano T."/>
            <person name="Tomaru Y."/>
        </authorList>
    </citation>
    <scope>NUCLEOTIDE SEQUENCE [LARGE SCALE GENOMIC DNA]</scope>
    <source>
        <strain evidence="4 5">NIES-3715</strain>
    </source>
</reference>
<evidence type="ECO:0000256" key="2">
    <source>
        <dbReference type="SAM" id="MobiDB-lite"/>
    </source>
</evidence>
<dbReference type="InterPro" id="IPR007855">
    <property type="entry name" value="RDRP"/>
</dbReference>
<keyword evidence="1" id="KW-0694">RNA-binding</keyword>
<dbReference type="AlphaFoldDB" id="A0AAD3DDJ9"/>
<gene>
    <name evidence="4" type="ORF">CTEN210_18463</name>
</gene>
<feature type="compositionally biased region" description="Basic and acidic residues" evidence="2">
    <location>
        <begin position="13"/>
        <end position="26"/>
    </location>
</feature>
<name>A0AAD3DDJ9_9STRA</name>
<dbReference type="EMBL" id="BLLK01000075">
    <property type="protein sequence ID" value="GFH61987.1"/>
    <property type="molecule type" value="Genomic_DNA"/>
</dbReference>
<sequence>MSDPSKPQTYIKKNVDDDKTRGRIPEEPNLLSSQHVSFQESSSSLFLSSSSNESSSSDESDVSLYTPANDRLENILKKSTSRKNKATSSVNLRRNHSIHSRNARSLVGWQLCKNGRFKARVFYNGKVIQFGSFLLKADAAEMYDRVRAIIEEGSCDDLEATAQIQVASMKTRYMSRNFYTEQEYIVSRTGELVEMARLSAETLGELLIESKPAFLTKEEILYRLRGLHRRNRVKEEIEGGNNKAVPSVISSNHTDGDNTAVSATFCPESPSQSVGVPSTDTAATPNKSIEYIARRPPFEVVTASPPSTRNAFAKESPTNDESKNINNFSEMANLDNAFYPHPSTKFHNISESSEIDYNEGALDSFQEGDKKLPADDGSQVEKAVIHQVASNVGPSSASKSEDHDQEARLPDEHTAHDSSGVEEAVFQQVSFNDGPSSASKSDQDQDLLSLEGIQEQRLCDVIMACDTPRASRSRSKGVPYSENLLSRNNIDYSFWQSIKARENVKSTTSSSHQKHCCDDDIDSDDSLRDAYNILMGGYDGESYSSESDLSDSSLSDDSSLDQDDYSIVVSEANESHPRNRSTNKRTYVPSSSNFKAKKVFRKRNKNDSSRRRKKQKRKHLTKRKRSNPTKRRNTVSSREIQSPFFRQPSFRVGSQQGGHSCYPLNPRDKSHSMWVHILDSSLLYFERKGNEELSKIHRDQSGQYILVSRKEVDSKGSYLFGPRNKFEYMYAQENVTSESSDSSISIVELLESLGDFAKLTTRKVVSRLELFQSPAHQVGVDAQGEKKFLIREFDSSLVEEIEDDGHEGCGYISEKFLSSLFTRESAQNIISLQVRLFIPTRGIFKGMLMKQRNAKASICLPTSMKKVDKSKKPRNKNACIVVCKAGVDPSKNAKQIAKLPHVDKDASGPAKSFEVKKLSKMLIRLLVAIGVPRKVVDRYVNRSAFRSHEQEKKGKFHLHHAFVRGVADPTSNRSMEPNTIFISGISNSLKPFPDAILITRSPCIKATDIHLVKLVKSKPEKMSSEDYKWLCELPFGAVIFGFPRKGCHTMPSAIAKGDLDGDRYFIIWDEEILKHSQAPLLVDKILPSDEKDENTKEVIDDPDWFTKAQDFMVNPETGLVAALIGKLYKASEKAADDDEDNKMMNEDAMAFADAYYDALENAKHGTKIKLPQHLWPELPEKFWKFLEPI</sequence>
<dbReference type="PANTHER" id="PTHR23079:SF55">
    <property type="entry name" value="RNA-DIRECTED RNA POLYMERASE"/>
    <property type="match status" value="1"/>
</dbReference>
<dbReference type="Pfam" id="PF05183">
    <property type="entry name" value="RdRP"/>
    <property type="match status" value="2"/>
</dbReference>
<evidence type="ECO:0000313" key="5">
    <source>
        <dbReference type="Proteomes" id="UP001054902"/>
    </source>
</evidence>
<dbReference type="InterPro" id="IPR057596">
    <property type="entry name" value="RDRP_core"/>
</dbReference>
<dbReference type="GO" id="GO:0030422">
    <property type="term" value="P:siRNA processing"/>
    <property type="evidence" value="ECO:0007669"/>
    <property type="project" value="TreeGrafter"/>
</dbReference>
<feature type="compositionally biased region" description="Basic residues" evidence="2">
    <location>
        <begin position="595"/>
        <end position="633"/>
    </location>
</feature>
<feature type="region of interest" description="Disordered" evidence="2">
    <location>
        <begin position="261"/>
        <end position="282"/>
    </location>
</feature>
<comment type="catalytic activity">
    <reaction evidence="1">
        <text>RNA(n) + a ribonucleoside 5'-triphosphate = RNA(n+1) + diphosphate</text>
        <dbReference type="Rhea" id="RHEA:21248"/>
        <dbReference type="Rhea" id="RHEA-COMP:14527"/>
        <dbReference type="Rhea" id="RHEA-COMP:17342"/>
        <dbReference type="ChEBI" id="CHEBI:33019"/>
        <dbReference type="ChEBI" id="CHEBI:61557"/>
        <dbReference type="ChEBI" id="CHEBI:140395"/>
        <dbReference type="EC" id="2.7.7.48"/>
    </reaction>
</comment>
<dbReference type="EC" id="2.7.7.48" evidence="1"/>
<proteinExistence type="inferred from homology"/>
<keyword evidence="1" id="KW-0696">RNA-directed RNA polymerase</keyword>
<keyword evidence="1" id="KW-0808">Transferase</keyword>
<organism evidence="4 5">
    <name type="scientific">Chaetoceros tenuissimus</name>
    <dbReference type="NCBI Taxonomy" id="426638"/>
    <lineage>
        <taxon>Eukaryota</taxon>
        <taxon>Sar</taxon>
        <taxon>Stramenopiles</taxon>
        <taxon>Ochrophyta</taxon>
        <taxon>Bacillariophyta</taxon>
        <taxon>Coscinodiscophyceae</taxon>
        <taxon>Chaetocerotophycidae</taxon>
        <taxon>Chaetocerotales</taxon>
        <taxon>Chaetocerotaceae</taxon>
        <taxon>Chaetoceros</taxon>
    </lineage>
</organism>